<keyword evidence="3" id="KW-1185">Reference proteome</keyword>
<gene>
    <name evidence="2" type="ORF">J2S17_004898</name>
</gene>
<evidence type="ECO:0000313" key="2">
    <source>
        <dbReference type="EMBL" id="MDQ0273004.1"/>
    </source>
</evidence>
<name>A0ABU0AQ81_9BACI</name>
<dbReference type="EMBL" id="JAUSUB010000031">
    <property type="protein sequence ID" value="MDQ0273004.1"/>
    <property type="molecule type" value="Genomic_DNA"/>
</dbReference>
<dbReference type="NCBIfam" id="TIGR01633">
    <property type="entry name" value="phi3626_gp14_N"/>
    <property type="match status" value="1"/>
</dbReference>
<protein>
    <submittedName>
        <fullName evidence="2">Phage tail component-like protein</fullName>
    </submittedName>
</protein>
<dbReference type="Pfam" id="PF05709">
    <property type="entry name" value="Sipho_tail"/>
    <property type="match status" value="1"/>
</dbReference>
<accession>A0ABU0AQ81</accession>
<dbReference type="RefSeq" id="WP_307478535.1">
    <property type="nucleotide sequence ID" value="NZ_JAUSUB010000031.1"/>
</dbReference>
<sequence>MSFGFSYGGKHSSEFGILITNIERPVLPNIQSKTVSLPTKHGIHYVGSQFDFLEINFEILLSEHSMKRLQETRRNIAAWLNPAKGALQLIIDDETDKYYVAVLSGESSLEQILTHGRGEISFLIPDPYAYAVLDDVYSYTQKGEYTFIRKGTAESYPFISVKGNSSEQGTLNLHLNSSEIKYKGELLQTQELIIDYGLKTAYIKENGVTIKSAINQLVNLDFPFSIPGNNSFKITTTENFKLNGLSIYCKSRWI</sequence>
<evidence type="ECO:0000313" key="3">
    <source>
        <dbReference type="Proteomes" id="UP001238088"/>
    </source>
</evidence>
<reference evidence="2 3" key="1">
    <citation type="submission" date="2023-07" db="EMBL/GenBank/DDBJ databases">
        <title>Genomic Encyclopedia of Type Strains, Phase IV (KMG-IV): sequencing the most valuable type-strain genomes for metagenomic binning, comparative biology and taxonomic classification.</title>
        <authorList>
            <person name="Goeker M."/>
        </authorList>
    </citation>
    <scope>NUCLEOTIDE SEQUENCE [LARGE SCALE GENOMIC DNA]</scope>
    <source>
        <strain evidence="2 3">DSM 23494</strain>
    </source>
</reference>
<evidence type="ECO:0000259" key="1">
    <source>
        <dbReference type="Pfam" id="PF05709"/>
    </source>
</evidence>
<organism evidence="2 3">
    <name type="scientific">Cytobacillus purgationiresistens</name>
    <dbReference type="NCBI Taxonomy" id="863449"/>
    <lineage>
        <taxon>Bacteria</taxon>
        <taxon>Bacillati</taxon>
        <taxon>Bacillota</taxon>
        <taxon>Bacilli</taxon>
        <taxon>Bacillales</taxon>
        <taxon>Bacillaceae</taxon>
        <taxon>Cytobacillus</taxon>
    </lineage>
</organism>
<dbReference type="InterPro" id="IPR006520">
    <property type="entry name" value="Dit_BPSPP_N"/>
</dbReference>
<feature type="domain" description="Siphovirus-type tail component RIFT-related" evidence="1">
    <location>
        <begin position="20"/>
        <end position="123"/>
    </location>
</feature>
<comment type="caution">
    <text evidence="2">The sequence shown here is derived from an EMBL/GenBank/DDBJ whole genome shotgun (WGS) entry which is preliminary data.</text>
</comment>
<dbReference type="Gene3D" id="2.40.30.200">
    <property type="match status" value="1"/>
</dbReference>
<dbReference type="Proteomes" id="UP001238088">
    <property type="component" value="Unassembled WGS sequence"/>
</dbReference>
<dbReference type="InterPro" id="IPR008841">
    <property type="entry name" value="Siphovirus-type_tail_N"/>
</dbReference>
<proteinExistence type="predicted"/>